<keyword evidence="13" id="KW-0460">Magnesium</keyword>
<comment type="function">
    <text evidence="13">Catalyzes the condensation of the acetyl group of acetyl-CoA with 3-methyl-2-oxobutanoate (2-ketoisovalerate) to form 3-carboxy-3-hydroxy-4-methylpentanoate (2-isopropylmalate).</text>
</comment>
<keyword evidence="12 13" id="KW-0100">Branched-chain amino acid biosynthesis</keyword>
<dbReference type="InterPro" id="IPR009057">
    <property type="entry name" value="Homeodomain-like_sf"/>
</dbReference>
<comment type="pathway">
    <text evidence="2 13">Amino-acid biosynthesis; L-leucine biosynthesis; L-leucine from 3-methyl-2-oxobutanoate: step 1/4.</text>
</comment>
<dbReference type="RefSeq" id="WP_093142528.1">
    <property type="nucleotide sequence ID" value="NZ_FOXF01000029.1"/>
</dbReference>
<dbReference type="InterPro" id="IPR000891">
    <property type="entry name" value="PYR_CT"/>
</dbReference>
<dbReference type="InterPro" id="IPR018060">
    <property type="entry name" value="HTH_AraC"/>
</dbReference>
<evidence type="ECO:0000256" key="9">
    <source>
        <dbReference type="ARBA" id="ARBA00023015"/>
    </source>
</evidence>
<keyword evidence="11" id="KW-0804">Transcription</keyword>
<feature type="binding site" evidence="13">
    <location>
        <position position="40"/>
    </location>
    <ligand>
        <name>Mg(2+)</name>
        <dbReference type="ChEBI" id="CHEBI:18420"/>
    </ligand>
</feature>
<evidence type="ECO:0000256" key="1">
    <source>
        <dbReference type="ARBA" id="ARBA00000064"/>
    </source>
</evidence>
<dbReference type="GO" id="GO:0000287">
    <property type="term" value="F:magnesium ion binding"/>
    <property type="evidence" value="ECO:0007669"/>
    <property type="project" value="UniProtKB-UniRule"/>
</dbReference>
<dbReference type="Pfam" id="PF12833">
    <property type="entry name" value="HTH_18"/>
    <property type="match status" value="1"/>
</dbReference>
<feature type="binding site" evidence="13">
    <location>
        <position position="243"/>
    </location>
    <ligand>
        <name>Mg(2+)</name>
        <dbReference type="ChEBI" id="CHEBI:18420"/>
    </ligand>
</feature>
<accession>A0A662ZJJ9</accession>
<dbReference type="GO" id="GO:0009098">
    <property type="term" value="P:L-leucine biosynthetic process"/>
    <property type="evidence" value="ECO:0007669"/>
    <property type="project" value="UniProtKB-UniRule"/>
</dbReference>
<dbReference type="Gene3D" id="3.20.20.70">
    <property type="entry name" value="Aldolase class I"/>
    <property type="match status" value="1"/>
</dbReference>
<dbReference type="GO" id="GO:0003985">
    <property type="term" value="F:acetyl-CoA C-acetyltransferase activity"/>
    <property type="evidence" value="ECO:0007669"/>
    <property type="project" value="UniProtKB-UniRule"/>
</dbReference>
<keyword evidence="10" id="KW-0238">DNA-binding</keyword>
<dbReference type="Pfam" id="PF22615">
    <property type="entry name" value="IPMS_D2"/>
    <property type="match status" value="1"/>
</dbReference>
<dbReference type="Gene3D" id="1.10.10.60">
    <property type="entry name" value="Homeodomain-like"/>
    <property type="match status" value="2"/>
</dbReference>
<keyword evidence="5 13" id="KW-0432">Leucine biosynthesis</keyword>
<dbReference type="SUPFAM" id="SSF110921">
    <property type="entry name" value="2-isopropylmalate synthase LeuA, allosteric (dimerisation) domain"/>
    <property type="match status" value="1"/>
</dbReference>
<dbReference type="GO" id="GO:0003700">
    <property type="term" value="F:DNA-binding transcription factor activity"/>
    <property type="evidence" value="ECO:0007669"/>
    <property type="project" value="InterPro"/>
</dbReference>
<keyword evidence="9" id="KW-0805">Transcription regulation</keyword>
<comment type="cofactor">
    <cofactor evidence="13">
        <name>Mg(2+)</name>
        <dbReference type="ChEBI" id="CHEBI:18420"/>
    </cofactor>
</comment>
<dbReference type="InterPro" id="IPR005668">
    <property type="entry name" value="IPM_Synthase"/>
</dbReference>
<evidence type="ECO:0000313" key="16">
    <source>
        <dbReference type="EMBL" id="SFP49541.1"/>
    </source>
</evidence>
<dbReference type="GO" id="GO:0005737">
    <property type="term" value="C:cytoplasm"/>
    <property type="evidence" value="ECO:0007669"/>
    <property type="project" value="UniProtKB-SubCell"/>
</dbReference>
<evidence type="ECO:0000256" key="12">
    <source>
        <dbReference type="ARBA" id="ARBA00023304"/>
    </source>
</evidence>
<dbReference type="EMBL" id="FOXF01000029">
    <property type="protein sequence ID" value="SFP49541.1"/>
    <property type="molecule type" value="Genomic_DNA"/>
</dbReference>
<dbReference type="Gene3D" id="3.30.160.270">
    <property type="match status" value="1"/>
</dbReference>
<dbReference type="OrthoDB" id="9803573at2"/>
<dbReference type="SUPFAM" id="SSF89000">
    <property type="entry name" value="post-HMGL domain-like"/>
    <property type="match status" value="1"/>
</dbReference>
<evidence type="ECO:0000256" key="2">
    <source>
        <dbReference type="ARBA" id="ARBA00004689"/>
    </source>
</evidence>
<dbReference type="InterPro" id="IPR013785">
    <property type="entry name" value="Aldolase_TIM"/>
</dbReference>
<dbReference type="InterPro" id="IPR013709">
    <property type="entry name" value="2-isopropylmalate_synth_dimer"/>
</dbReference>
<feature type="region of interest" description="Regulatory domain" evidence="13">
    <location>
        <begin position="439"/>
        <end position="666"/>
    </location>
</feature>
<dbReference type="InterPro" id="IPR018062">
    <property type="entry name" value="HTH_AraC-typ_CS"/>
</dbReference>
<dbReference type="PROSITE" id="PS00815">
    <property type="entry name" value="AIPM_HOMOCIT_SYNTH_1"/>
    <property type="match status" value="1"/>
</dbReference>
<comment type="subcellular location">
    <subcellularLocation>
        <location evidence="13">Cytoplasm</location>
    </subcellularLocation>
</comment>
<comment type="subunit">
    <text evidence="13">Homodimer.</text>
</comment>
<evidence type="ECO:0000256" key="10">
    <source>
        <dbReference type="ARBA" id="ARBA00023125"/>
    </source>
</evidence>
<evidence type="ECO:0000256" key="7">
    <source>
        <dbReference type="ARBA" id="ARBA00022679"/>
    </source>
</evidence>
<dbReference type="UniPathway" id="UPA00048">
    <property type="reaction ID" value="UER00070"/>
</dbReference>
<dbReference type="InterPro" id="IPR002034">
    <property type="entry name" value="AIPM/Hcit_synth_CS"/>
</dbReference>
<dbReference type="GO" id="GO:0003852">
    <property type="term" value="F:2-isopropylmalate synthase activity"/>
    <property type="evidence" value="ECO:0007669"/>
    <property type="project" value="UniProtKB-UniRule"/>
</dbReference>
<dbReference type="PANTHER" id="PTHR46911:SF1">
    <property type="entry name" value="2-ISOPROPYLMALATE SYNTHASE"/>
    <property type="match status" value="1"/>
</dbReference>
<evidence type="ECO:0000256" key="6">
    <source>
        <dbReference type="ARBA" id="ARBA00022605"/>
    </source>
</evidence>
<comment type="catalytic activity">
    <reaction evidence="1 13">
        <text>3-methyl-2-oxobutanoate + acetyl-CoA + H2O = (2S)-2-isopropylmalate + CoA + H(+)</text>
        <dbReference type="Rhea" id="RHEA:21524"/>
        <dbReference type="ChEBI" id="CHEBI:1178"/>
        <dbReference type="ChEBI" id="CHEBI:11851"/>
        <dbReference type="ChEBI" id="CHEBI:15377"/>
        <dbReference type="ChEBI" id="CHEBI:15378"/>
        <dbReference type="ChEBI" id="CHEBI:57287"/>
        <dbReference type="ChEBI" id="CHEBI:57288"/>
        <dbReference type="EC" id="2.3.3.13"/>
    </reaction>
</comment>
<dbReference type="SMART" id="SM00342">
    <property type="entry name" value="HTH_ARAC"/>
    <property type="match status" value="1"/>
</dbReference>
<gene>
    <name evidence="13" type="primary">leuA</name>
    <name evidence="16" type="ORF">SAMN02910344_01533</name>
</gene>
<sequence length="666" mass="75635">MKNFDKYSRQYFMPPVATYDWVKKDHIDRVPVWCSVDLRDGNQALIEPMGLDEKLEFFKMLVDIGFKEIEVGFPAASETEFLFLRALIERDMIPDDVTIQVLTQAREHIIKKTFEALRGAPHAVVHLYNSTSVAQREQVFRKDREQIKQLAIDGARLLRKLADETEGHFSFEYSPESFHGTEVDYALEVCNAVLDVWQPNSERKAIINIPATVETAMPHVFATQIEYLSKNLKYRDSVVLSLHPHNDRGCGVADAELGLLAGADRIEGTLFGNGERTGNVDIITVAMNMFSYGIDPGLDFSNMPHIREVYEKLTGMHVYQRQPYGGDLVFTAFSGSHQDAIAKGMNWREEKKQKIWDVPYLPIDPVDVGRTYDSDVIRINSQSGKGGVAYILSHNFSLNIPMKMREEVGYAVKQVSDERHKELSPQLVYDIFAEHYINYTPNFHISESHFKQNDGIMAETIICCGDKKTVVDANGNGRLDAVSNTIKQYFGISYELSVYEEHAISKGTSSKAMAYVGILCNGVSYWGAGLDEDIIKASINALVVAVNKLPELQNNSIVKDDRLIAMINYIQAKYQEITLEDMAEYFQLSAPYISKYIKDKSGKTFGEHLTSIRLKKAKTLLKNGNMTVENISYAIGYPNVEHFIRVFKKFFEMTPMQYRNLNQTIK</sequence>
<dbReference type="PROSITE" id="PS00816">
    <property type="entry name" value="AIPM_HOMOCIT_SYNTH_2"/>
    <property type="match status" value="1"/>
</dbReference>
<dbReference type="AlphaFoldDB" id="A0A662ZJJ9"/>
<reference evidence="16 17" key="1">
    <citation type="submission" date="2016-10" db="EMBL/GenBank/DDBJ databases">
        <authorList>
            <person name="Varghese N."/>
            <person name="Submissions S."/>
        </authorList>
    </citation>
    <scope>NUCLEOTIDE SEQUENCE [LARGE SCALE GENOMIC DNA]</scope>
    <source>
        <strain evidence="16 17">DSM 1361</strain>
    </source>
</reference>
<dbReference type="PROSITE" id="PS01124">
    <property type="entry name" value="HTH_ARAC_FAMILY_2"/>
    <property type="match status" value="1"/>
</dbReference>
<organism evidence="16 17">
    <name type="scientific">Ruminobacter amylophilus</name>
    <dbReference type="NCBI Taxonomy" id="867"/>
    <lineage>
        <taxon>Bacteria</taxon>
        <taxon>Pseudomonadati</taxon>
        <taxon>Pseudomonadota</taxon>
        <taxon>Gammaproteobacteria</taxon>
        <taxon>Aeromonadales</taxon>
        <taxon>Succinivibrionaceae</taxon>
        <taxon>Ruminobacter</taxon>
    </lineage>
</organism>
<dbReference type="PRINTS" id="PR00032">
    <property type="entry name" value="HTHARAC"/>
</dbReference>
<dbReference type="PANTHER" id="PTHR46911">
    <property type="match status" value="1"/>
</dbReference>
<feature type="binding site" evidence="13">
    <location>
        <position position="279"/>
    </location>
    <ligand>
        <name>Mg(2+)</name>
        <dbReference type="ChEBI" id="CHEBI:18420"/>
    </ligand>
</feature>
<dbReference type="InterPro" id="IPR039371">
    <property type="entry name" value="LeuA_N_DRE-TIM"/>
</dbReference>
<feature type="binding site" evidence="13">
    <location>
        <position position="245"/>
    </location>
    <ligand>
        <name>Mg(2+)</name>
        <dbReference type="ChEBI" id="CHEBI:18420"/>
    </ligand>
</feature>
<evidence type="ECO:0000256" key="4">
    <source>
        <dbReference type="ARBA" id="ARBA00012973"/>
    </source>
</evidence>
<dbReference type="InterPro" id="IPR036230">
    <property type="entry name" value="LeuA_allosteric_dom_sf"/>
</dbReference>
<keyword evidence="6 13" id="KW-0028">Amino-acid biosynthesis</keyword>
<keyword evidence="7 13" id="KW-0808">Transferase</keyword>
<evidence type="ECO:0000256" key="8">
    <source>
        <dbReference type="ARBA" id="ARBA00022723"/>
    </source>
</evidence>
<dbReference type="HAMAP" id="MF_00572">
    <property type="entry name" value="LeuA_type2"/>
    <property type="match status" value="1"/>
</dbReference>
<evidence type="ECO:0000259" key="14">
    <source>
        <dbReference type="PROSITE" id="PS01124"/>
    </source>
</evidence>
<evidence type="ECO:0000259" key="15">
    <source>
        <dbReference type="PROSITE" id="PS50991"/>
    </source>
</evidence>
<dbReference type="Pfam" id="PF00682">
    <property type="entry name" value="HMGL-like"/>
    <property type="match status" value="1"/>
</dbReference>
<feature type="domain" description="HTH araC/xylS-type" evidence="14">
    <location>
        <begin position="564"/>
        <end position="661"/>
    </location>
</feature>
<dbReference type="PROSITE" id="PS00041">
    <property type="entry name" value="HTH_ARAC_FAMILY_1"/>
    <property type="match status" value="1"/>
</dbReference>
<keyword evidence="8 13" id="KW-0479">Metal-binding</keyword>
<dbReference type="Pfam" id="PF08502">
    <property type="entry name" value="LeuA_dimer"/>
    <property type="match status" value="1"/>
</dbReference>
<dbReference type="EC" id="2.3.3.13" evidence="4 13"/>
<proteinExistence type="inferred from homology"/>
<dbReference type="PROSITE" id="PS50991">
    <property type="entry name" value="PYR_CT"/>
    <property type="match status" value="1"/>
</dbReference>
<dbReference type="GO" id="GO:0043565">
    <property type="term" value="F:sequence-specific DNA binding"/>
    <property type="evidence" value="ECO:0007669"/>
    <property type="project" value="InterPro"/>
</dbReference>
<evidence type="ECO:0000313" key="17">
    <source>
        <dbReference type="Proteomes" id="UP000243745"/>
    </source>
</evidence>
<dbReference type="InterPro" id="IPR054692">
    <property type="entry name" value="LeuA-like_post-cat"/>
</dbReference>
<evidence type="ECO:0000256" key="5">
    <source>
        <dbReference type="ARBA" id="ARBA00022430"/>
    </source>
</evidence>
<name>A0A662ZJJ9_9GAMM</name>
<dbReference type="Proteomes" id="UP000243745">
    <property type="component" value="Unassembled WGS sequence"/>
</dbReference>
<dbReference type="CDD" id="cd07942">
    <property type="entry name" value="DRE_TIM_LeuA"/>
    <property type="match status" value="1"/>
</dbReference>
<comment type="similarity">
    <text evidence="3 13">Belongs to the alpha-IPM synthase/homocitrate synthase family. LeuA type 2 subfamily.</text>
</comment>
<evidence type="ECO:0000256" key="13">
    <source>
        <dbReference type="HAMAP-Rule" id="MF_00572"/>
    </source>
</evidence>
<evidence type="ECO:0000256" key="11">
    <source>
        <dbReference type="ARBA" id="ARBA00023163"/>
    </source>
</evidence>
<keyword evidence="17" id="KW-1185">Reference proteome</keyword>
<dbReference type="SUPFAM" id="SSF46689">
    <property type="entry name" value="Homeodomain-like"/>
    <property type="match status" value="1"/>
</dbReference>
<protein>
    <recommendedName>
        <fullName evidence="4 13">2-isopropylmalate synthase</fullName>
        <ecNumber evidence="4 13">2.3.3.13</ecNumber>
    </recommendedName>
    <alternativeName>
        <fullName evidence="13">Alpha-IPM synthase</fullName>
    </alternativeName>
    <alternativeName>
        <fullName evidence="13">Alpha-isopropylmalate synthase</fullName>
    </alternativeName>
</protein>
<keyword evidence="13" id="KW-0963">Cytoplasm</keyword>
<evidence type="ECO:0000256" key="3">
    <source>
        <dbReference type="ARBA" id="ARBA00009767"/>
    </source>
</evidence>
<dbReference type="InterPro" id="IPR020449">
    <property type="entry name" value="Tscrpt_reg_AraC-type_HTH"/>
</dbReference>
<dbReference type="NCBIfam" id="NF002991">
    <property type="entry name" value="PRK03739.1"/>
    <property type="match status" value="1"/>
</dbReference>
<dbReference type="SUPFAM" id="SSF51569">
    <property type="entry name" value="Aldolase"/>
    <property type="match status" value="1"/>
</dbReference>
<dbReference type="SMART" id="SM00917">
    <property type="entry name" value="LeuA_dimer"/>
    <property type="match status" value="1"/>
</dbReference>
<feature type="domain" description="Pyruvate carboxyltransferase" evidence="15">
    <location>
        <begin position="31"/>
        <end position="304"/>
    </location>
</feature>